<organism evidence="2 3">
    <name type="scientific">Elsinoe australis</name>
    <dbReference type="NCBI Taxonomy" id="40998"/>
    <lineage>
        <taxon>Eukaryota</taxon>
        <taxon>Fungi</taxon>
        <taxon>Dikarya</taxon>
        <taxon>Ascomycota</taxon>
        <taxon>Pezizomycotina</taxon>
        <taxon>Dothideomycetes</taxon>
        <taxon>Dothideomycetidae</taxon>
        <taxon>Myriangiales</taxon>
        <taxon>Elsinoaceae</taxon>
        <taxon>Elsinoe</taxon>
    </lineage>
</organism>
<gene>
    <name evidence="2" type="ORF">B9Z65_3926</name>
</gene>
<proteinExistence type="predicted"/>
<dbReference type="Proteomes" id="UP000243723">
    <property type="component" value="Unassembled WGS sequence"/>
</dbReference>
<name>A0A2P8A2Z9_9PEZI</name>
<dbReference type="SUPFAM" id="SSF55729">
    <property type="entry name" value="Acyl-CoA N-acyltransferases (Nat)"/>
    <property type="match status" value="1"/>
</dbReference>
<dbReference type="EMBL" id="NHZQ01000072">
    <property type="protein sequence ID" value="PSK54837.1"/>
    <property type="molecule type" value="Genomic_DNA"/>
</dbReference>
<dbReference type="InterPro" id="IPR016181">
    <property type="entry name" value="Acyl_CoA_acyltransferase"/>
</dbReference>
<keyword evidence="3" id="KW-1185">Reference proteome</keyword>
<evidence type="ECO:0000313" key="2">
    <source>
        <dbReference type="EMBL" id="PSK54837.1"/>
    </source>
</evidence>
<feature type="domain" description="N-acetyltransferase" evidence="1">
    <location>
        <begin position="60"/>
        <end position="218"/>
    </location>
</feature>
<dbReference type="GO" id="GO:0016747">
    <property type="term" value="F:acyltransferase activity, transferring groups other than amino-acyl groups"/>
    <property type="evidence" value="ECO:0007669"/>
    <property type="project" value="InterPro"/>
</dbReference>
<dbReference type="PROSITE" id="PS51186">
    <property type="entry name" value="GNAT"/>
    <property type="match status" value="1"/>
</dbReference>
<dbReference type="CDD" id="cd04301">
    <property type="entry name" value="NAT_SF"/>
    <property type="match status" value="1"/>
</dbReference>
<evidence type="ECO:0000259" key="1">
    <source>
        <dbReference type="PROSITE" id="PS51186"/>
    </source>
</evidence>
<dbReference type="InterPro" id="IPR000182">
    <property type="entry name" value="GNAT_dom"/>
</dbReference>
<dbReference type="AlphaFoldDB" id="A0A2P8A2Z9"/>
<comment type="caution">
    <text evidence="2">The sequence shown here is derived from an EMBL/GenBank/DDBJ whole genome shotgun (WGS) entry which is preliminary data.</text>
</comment>
<dbReference type="OrthoDB" id="2821191at2759"/>
<sequence length="218" mass="24130">MPSFDVRPASTAKNDGPRLLRNFDSQLAWLAAKGSSEQWGTTPRTNPETLAKYGKKVENSEAGMSQPWTKDSTRAWVVETTVPRGQLDASAVEILDEDAVEDEDGMVQLAVAAVVIEGKAIDYVNSVLPEQDEKDPFVYIHYVLTDRRAGELSRGAGSFALRYAVDRARDLGFKRVCLDCWSGNGGRLIQYYEKQGFSRVGDFGADQGWPGTVMEMRL</sequence>
<protein>
    <recommendedName>
        <fullName evidence="1">N-acetyltransferase domain-containing protein</fullName>
    </recommendedName>
</protein>
<accession>A0A2P8A2Z9</accession>
<reference evidence="2 3" key="1">
    <citation type="submission" date="2017-05" db="EMBL/GenBank/DDBJ databases">
        <title>Draft genome sequence of Elsinoe australis.</title>
        <authorList>
            <person name="Cheng Q."/>
        </authorList>
    </citation>
    <scope>NUCLEOTIDE SEQUENCE [LARGE SCALE GENOMIC DNA]</scope>
    <source>
        <strain evidence="2 3">NL1</strain>
    </source>
</reference>
<dbReference type="Gene3D" id="3.40.630.30">
    <property type="match status" value="1"/>
</dbReference>
<evidence type="ECO:0000313" key="3">
    <source>
        <dbReference type="Proteomes" id="UP000243723"/>
    </source>
</evidence>
<dbReference type="Pfam" id="PF00583">
    <property type="entry name" value="Acetyltransf_1"/>
    <property type="match status" value="1"/>
</dbReference>